<organism evidence="4 5">
    <name type="scientific">Sistotremastrum suecicum HHB10207 ss-3</name>
    <dbReference type="NCBI Taxonomy" id="1314776"/>
    <lineage>
        <taxon>Eukaryota</taxon>
        <taxon>Fungi</taxon>
        <taxon>Dikarya</taxon>
        <taxon>Basidiomycota</taxon>
        <taxon>Agaricomycotina</taxon>
        <taxon>Agaricomycetes</taxon>
        <taxon>Sistotremastrales</taxon>
        <taxon>Sistotremastraceae</taxon>
        <taxon>Sistotremastrum</taxon>
    </lineage>
</organism>
<dbReference type="PANTHER" id="PTHR10343">
    <property type="entry name" value="5'-AMP-ACTIVATED PROTEIN KINASE , BETA SUBUNIT"/>
    <property type="match status" value="1"/>
</dbReference>
<feature type="region of interest" description="Disordered" evidence="2">
    <location>
        <begin position="273"/>
        <end position="376"/>
    </location>
</feature>
<dbReference type="InterPro" id="IPR013783">
    <property type="entry name" value="Ig-like_fold"/>
</dbReference>
<dbReference type="STRING" id="1314776.A0A165ZMM9"/>
<dbReference type="InterPro" id="IPR037256">
    <property type="entry name" value="ASC_dom_sf"/>
</dbReference>
<dbReference type="Pfam" id="PF16561">
    <property type="entry name" value="AMPK1_CBM"/>
    <property type="match status" value="1"/>
</dbReference>
<dbReference type="Pfam" id="PF04739">
    <property type="entry name" value="AMPKBI"/>
    <property type="match status" value="1"/>
</dbReference>
<gene>
    <name evidence="4" type="ORF">SISSUDRAFT_1052748</name>
</gene>
<dbReference type="EMBL" id="KV428180">
    <property type="protein sequence ID" value="KZT34457.1"/>
    <property type="molecule type" value="Genomic_DNA"/>
</dbReference>
<dbReference type="InterPro" id="IPR006828">
    <property type="entry name" value="ASC_dom"/>
</dbReference>
<name>A0A165ZMM9_9AGAM</name>
<comment type="similarity">
    <text evidence="1">Belongs to the 5'-AMP-activated protein kinase beta subunit family.</text>
</comment>
<dbReference type="AlphaFoldDB" id="A0A165ZMM9"/>
<protein>
    <recommendedName>
        <fullName evidence="3">Association with the SNF1 complex (ASC) domain-containing protein</fullName>
    </recommendedName>
</protein>
<evidence type="ECO:0000259" key="3">
    <source>
        <dbReference type="SMART" id="SM01010"/>
    </source>
</evidence>
<dbReference type="CDD" id="cd02859">
    <property type="entry name" value="E_set_AMPKbeta_like_N"/>
    <property type="match status" value="1"/>
</dbReference>
<feature type="region of interest" description="Disordered" evidence="2">
    <location>
        <begin position="1"/>
        <end position="154"/>
    </location>
</feature>
<reference evidence="4 5" key="1">
    <citation type="journal article" date="2016" name="Mol. Biol. Evol.">
        <title>Comparative Genomics of Early-Diverging Mushroom-Forming Fungi Provides Insights into the Origins of Lignocellulose Decay Capabilities.</title>
        <authorList>
            <person name="Nagy L.G."/>
            <person name="Riley R."/>
            <person name="Tritt A."/>
            <person name="Adam C."/>
            <person name="Daum C."/>
            <person name="Floudas D."/>
            <person name="Sun H."/>
            <person name="Yadav J.S."/>
            <person name="Pangilinan J."/>
            <person name="Larsson K.H."/>
            <person name="Matsuura K."/>
            <person name="Barry K."/>
            <person name="Labutti K."/>
            <person name="Kuo R."/>
            <person name="Ohm R.A."/>
            <person name="Bhattacharya S.S."/>
            <person name="Shirouzu T."/>
            <person name="Yoshinaga Y."/>
            <person name="Martin F.M."/>
            <person name="Grigoriev I.V."/>
            <person name="Hibbett D.S."/>
        </authorList>
    </citation>
    <scope>NUCLEOTIDE SEQUENCE [LARGE SCALE GENOMIC DNA]</scope>
    <source>
        <strain evidence="4 5">HHB10207 ss-3</strain>
    </source>
</reference>
<evidence type="ECO:0000313" key="4">
    <source>
        <dbReference type="EMBL" id="KZT34457.1"/>
    </source>
</evidence>
<dbReference type="GO" id="GO:0031588">
    <property type="term" value="C:nucleotide-activated protein kinase complex"/>
    <property type="evidence" value="ECO:0007669"/>
    <property type="project" value="TreeGrafter"/>
</dbReference>
<dbReference type="GO" id="GO:0005634">
    <property type="term" value="C:nucleus"/>
    <property type="evidence" value="ECO:0007669"/>
    <property type="project" value="TreeGrafter"/>
</dbReference>
<dbReference type="Proteomes" id="UP000076798">
    <property type="component" value="Unassembled WGS sequence"/>
</dbReference>
<dbReference type="InterPro" id="IPR050827">
    <property type="entry name" value="CRP1_MDG1_kinase"/>
</dbReference>
<dbReference type="GO" id="GO:0007165">
    <property type="term" value="P:signal transduction"/>
    <property type="evidence" value="ECO:0007669"/>
    <property type="project" value="TreeGrafter"/>
</dbReference>
<sequence>MGNHASKPPQHPDHRSPAPTSSTSSTPSNNPAAPASPAASSAPPHRARTGKKKTLELPDLASLTAIEPPSTSLPPPPTHLATTSAPIPIPGSSASRNRSPGGVSAPSYHPPVEVTAPPTHIPPRPPPVKEEEDEKNVPPAPDVPARRTGAERPRATTQFHEEIVKSMLPNPLKVPSDSDESERNKVPVKIVWKEPAKVVHVTGTFDGVPWRRRTKLTYDPSQNLHSVHLHLYPGTHRLKFILDDDVYACSSEYTTATDNDGNLVNVLDIPFPSPTTAGTEPGSLPRSEILAPLSPAEEGEAGPSTTRKKKKRAPRERAGDQFLSSSDSWTDGSDGSSLSSDSSADAEKLAGSLTRPKRKIRRRRKQKTAWTSTPPPALYRAAQLEETFLASPTSPTHSVILQLIPPAPTLPRYLDKVILNVPTSKSSRRPPPSIDLGFHLNTPAKPSPVPSPAAFQNVPLAPQLGQGAINTREDLAGAGDDKSVLPVPNHVILHHLGTSAIRNGVLAVEDTIRYRQKFITTIYYKPTLVEEEVADQTQPGPPEVPP</sequence>
<proteinExistence type="inferred from homology"/>
<feature type="domain" description="Association with the SNF1 complex (ASC)" evidence="3">
    <location>
        <begin position="363"/>
        <end position="527"/>
    </location>
</feature>
<dbReference type="InterPro" id="IPR032640">
    <property type="entry name" value="AMPK1_CBM"/>
</dbReference>
<evidence type="ECO:0000256" key="2">
    <source>
        <dbReference type="SAM" id="MobiDB-lite"/>
    </source>
</evidence>
<dbReference type="Gene3D" id="2.60.40.10">
    <property type="entry name" value="Immunoglobulins"/>
    <property type="match status" value="1"/>
</dbReference>
<dbReference type="SUPFAM" id="SSF160219">
    <property type="entry name" value="AMPKBI-like"/>
    <property type="match status" value="1"/>
</dbReference>
<dbReference type="SUPFAM" id="SSF81296">
    <property type="entry name" value="E set domains"/>
    <property type="match status" value="1"/>
</dbReference>
<feature type="compositionally biased region" description="Basic and acidic residues" evidence="2">
    <location>
        <begin position="144"/>
        <end position="154"/>
    </location>
</feature>
<dbReference type="Gene3D" id="6.20.250.60">
    <property type="match status" value="1"/>
</dbReference>
<dbReference type="OrthoDB" id="531008at2759"/>
<dbReference type="SMART" id="SM01010">
    <property type="entry name" value="AMPKBI"/>
    <property type="match status" value="1"/>
</dbReference>
<accession>A0A165ZMM9</accession>
<keyword evidence="5" id="KW-1185">Reference proteome</keyword>
<dbReference type="PANTHER" id="PTHR10343:SF84">
    <property type="entry name" value="5'-AMP-ACTIVATED PROTEIN KINASE SUBUNIT BETA-1"/>
    <property type="match status" value="1"/>
</dbReference>
<dbReference type="GO" id="GO:0005737">
    <property type="term" value="C:cytoplasm"/>
    <property type="evidence" value="ECO:0007669"/>
    <property type="project" value="TreeGrafter"/>
</dbReference>
<dbReference type="GO" id="GO:0019901">
    <property type="term" value="F:protein kinase binding"/>
    <property type="evidence" value="ECO:0007669"/>
    <property type="project" value="TreeGrafter"/>
</dbReference>
<evidence type="ECO:0000256" key="1">
    <source>
        <dbReference type="ARBA" id="ARBA00010926"/>
    </source>
</evidence>
<dbReference type="InterPro" id="IPR014756">
    <property type="entry name" value="Ig_E-set"/>
</dbReference>
<evidence type="ECO:0000313" key="5">
    <source>
        <dbReference type="Proteomes" id="UP000076798"/>
    </source>
</evidence>
<feature type="compositionally biased region" description="Low complexity" evidence="2">
    <location>
        <begin position="323"/>
        <end position="343"/>
    </location>
</feature>
<feature type="compositionally biased region" description="Low complexity" evidence="2">
    <location>
        <begin position="17"/>
        <end position="44"/>
    </location>
</feature>
<feature type="compositionally biased region" description="Low complexity" evidence="2">
    <location>
        <begin position="79"/>
        <end position="95"/>
    </location>
</feature>
<feature type="compositionally biased region" description="Basic residues" evidence="2">
    <location>
        <begin position="355"/>
        <end position="367"/>
    </location>
</feature>